<evidence type="ECO:0000313" key="8">
    <source>
        <dbReference type="Proteomes" id="UP000194565"/>
    </source>
</evidence>
<feature type="transmembrane region" description="Helical" evidence="1">
    <location>
        <begin position="6"/>
        <end position="25"/>
    </location>
</feature>
<evidence type="ECO:0000313" key="4">
    <source>
        <dbReference type="EMBL" id="KXV56949.1"/>
    </source>
</evidence>
<evidence type="ECO:0000256" key="1">
    <source>
        <dbReference type="SAM" id="Phobius"/>
    </source>
</evidence>
<evidence type="ECO:0000313" key="3">
    <source>
        <dbReference type="EMBL" id="KGB22347.1"/>
    </source>
</evidence>
<organism evidence="3 6">
    <name type="scientific">Acetobacter tropicalis</name>
    <dbReference type="NCBI Taxonomy" id="104102"/>
    <lineage>
        <taxon>Bacteria</taxon>
        <taxon>Pseudomonadati</taxon>
        <taxon>Pseudomonadota</taxon>
        <taxon>Alphaproteobacteria</taxon>
        <taxon>Acetobacterales</taxon>
        <taxon>Acetobacteraceae</taxon>
        <taxon>Acetobacter</taxon>
    </lineage>
</organism>
<evidence type="ECO:0000313" key="9">
    <source>
        <dbReference type="Proteomes" id="UP000321800"/>
    </source>
</evidence>
<dbReference type="PATRIC" id="fig|104102.11.peg.1148"/>
<name>A0A094YLY5_9PROT</name>
<evidence type="ECO:0000313" key="6">
    <source>
        <dbReference type="Proteomes" id="UP000029448"/>
    </source>
</evidence>
<dbReference type="RefSeq" id="WP_035380885.1">
    <property type="nucleotide sequence ID" value="NZ_BJVR01000013.1"/>
</dbReference>
<dbReference type="Proteomes" id="UP000075411">
    <property type="component" value="Unassembled WGS sequence"/>
</dbReference>
<protein>
    <submittedName>
        <fullName evidence="3">Uncharacterized protein</fullName>
    </submittedName>
</protein>
<keyword evidence="1" id="KW-0812">Transmembrane</keyword>
<comment type="caution">
    <text evidence="3">The sequence shown here is derived from an EMBL/GenBank/DDBJ whole genome shotgun (WGS) entry which is preliminary data.</text>
</comment>
<dbReference type="AlphaFoldDB" id="A0A094YLY5"/>
<dbReference type="Proteomes" id="UP000321800">
    <property type="component" value="Unassembled WGS sequence"/>
</dbReference>
<evidence type="ECO:0000313" key="7">
    <source>
        <dbReference type="Proteomes" id="UP000075411"/>
    </source>
</evidence>
<keyword evidence="6" id="KW-1185">Reference proteome</keyword>
<reference evidence="2 9" key="4">
    <citation type="submission" date="2019-07" db="EMBL/GenBank/DDBJ databases">
        <title>Whole genome shotgun sequence of Acetobacter tropicalis NBRC 16470.</title>
        <authorList>
            <person name="Hosoyama A."/>
            <person name="Uohara A."/>
            <person name="Ohji S."/>
            <person name="Ichikawa N."/>
        </authorList>
    </citation>
    <scope>NUCLEOTIDE SEQUENCE [LARGE SCALE GENOMIC DNA]</scope>
    <source>
        <strain evidence="2 9">NBRC 16470</strain>
    </source>
</reference>
<evidence type="ECO:0000313" key="2">
    <source>
        <dbReference type="EMBL" id="GEL50564.1"/>
    </source>
</evidence>
<reference evidence="5 8" key="2">
    <citation type="submission" date="2014-06" db="EMBL/GenBank/DDBJ databases">
        <authorList>
            <person name="Ju J."/>
            <person name="Zhang J."/>
        </authorList>
    </citation>
    <scope>NUCLEOTIDE SEQUENCE [LARGE SCALE GENOMIC DNA]</scope>
    <source>
        <strain evidence="5">DmW_042</strain>
    </source>
</reference>
<dbReference type="EMBL" id="BJVR01000013">
    <property type="protein sequence ID" value="GEL50564.1"/>
    <property type="molecule type" value="Genomic_DNA"/>
</dbReference>
<dbReference type="EMBL" id="JOMM01000027">
    <property type="protein sequence ID" value="OUI85863.1"/>
    <property type="molecule type" value="Genomic_DNA"/>
</dbReference>
<accession>A0A094YLY5</accession>
<dbReference type="OrthoDB" id="7222977at2"/>
<evidence type="ECO:0000313" key="5">
    <source>
        <dbReference type="EMBL" id="OUI85863.1"/>
    </source>
</evidence>
<reference evidence="3 6" key="1">
    <citation type="submission" date="2014-06" db="EMBL/GenBank/DDBJ databases">
        <title>Functional and comparative genomic analyses of the Drosophila gut microbiota identify candidate symbiosis factors.</title>
        <authorList>
            <person name="Newell P.D."/>
            <person name="Chaston J.M."/>
            <person name="Douglas A.E."/>
        </authorList>
    </citation>
    <scope>NUCLEOTIDE SEQUENCE [LARGE SCALE GENOMIC DNA]</scope>
    <source>
        <strain evidence="3 6">DmCS_006</strain>
    </source>
</reference>
<keyword evidence="1" id="KW-1133">Transmembrane helix</keyword>
<gene>
    <name evidence="4" type="ORF">AD947_09845</name>
    <name evidence="3" type="ORF">AtDm6_2358</name>
    <name evidence="2" type="ORF">ATR01nite_16390</name>
    <name evidence="5" type="ORF">HC62_08980</name>
</gene>
<dbReference type="EMBL" id="JOKM01000079">
    <property type="protein sequence ID" value="KGB22347.1"/>
    <property type="molecule type" value="Genomic_DNA"/>
</dbReference>
<sequence>MLALEIVTLLVAVSATGFSIFLHFWNKRKVADLEAEITKLQEKGIKVQMDTVLNAARTSSKKEKA</sequence>
<reference evidence="4 7" key="3">
    <citation type="submission" date="2015-06" db="EMBL/GenBank/DDBJ databases">
        <title>Improved classification and identification of acetic acid bacteria using matrix-assisted laser desorption/ionization time-of-flight mass spectrometry; Gluconobacter nephelii and Gluconobacter uchimurae are later heterotypic synonyms of Gluconobacter japonicus and Gluconobacter oxydans, respectively.</title>
        <authorList>
            <person name="Li L."/>
            <person name="Cleenwerck I."/>
            <person name="De Vuyst L."/>
            <person name="Vandamme P."/>
        </authorList>
    </citation>
    <scope>NUCLEOTIDE SEQUENCE [LARGE SCALE GENOMIC DNA]</scope>
    <source>
        <strain evidence="4 7">LMG 1663</strain>
    </source>
</reference>
<dbReference type="GeneID" id="89479559"/>
<dbReference type="STRING" id="104102.AtDm6_2358"/>
<keyword evidence="1" id="KW-0472">Membrane</keyword>
<dbReference type="EMBL" id="LHZT01000123">
    <property type="protein sequence ID" value="KXV56949.1"/>
    <property type="molecule type" value="Genomic_DNA"/>
</dbReference>
<dbReference type="Proteomes" id="UP000029448">
    <property type="component" value="Unassembled WGS sequence"/>
</dbReference>
<dbReference type="Proteomes" id="UP000194565">
    <property type="component" value="Unassembled WGS sequence"/>
</dbReference>
<proteinExistence type="predicted"/>